<evidence type="ECO:0000256" key="6">
    <source>
        <dbReference type="RuleBase" id="RU363053"/>
    </source>
</evidence>
<proteinExistence type="inferred from homology"/>
<evidence type="ECO:0000256" key="4">
    <source>
        <dbReference type="ARBA" id="ARBA00022989"/>
    </source>
</evidence>
<feature type="transmembrane region" description="Helical" evidence="6">
    <location>
        <begin position="12"/>
        <end position="32"/>
    </location>
</feature>
<comment type="caution">
    <text evidence="7">The sequence shown here is derived from an EMBL/GenBank/DDBJ whole genome shotgun (WGS) entry which is preliminary data.</text>
</comment>
<feature type="transmembrane region" description="Helical" evidence="6">
    <location>
        <begin position="91"/>
        <end position="108"/>
    </location>
</feature>
<evidence type="ECO:0000313" key="7">
    <source>
        <dbReference type="EMBL" id="GMT06151.1"/>
    </source>
</evidence>
<gene>
    <name evidence="7" type="ORF">PENTCL1PPCAC_28325</name>
</gene>
<dbReference type="Pfam" id="PF04117">
    <property type="entry name" value="Mpv17_PMP22"/>
    <property type="match status" value="1"/>
</dbReference>
<dbReference type="PANTHER" id="PTHR11266:SF8">
    <property type="entry name" value="MPV17-LIKE PROTEIN 2"/>
    <property type="match status" value="1"/>
</dbReference>
<dbReference type="GO" id="GO:0005739">
    <property type="term" value="C:mitochondrion"/>
    <property type="evidence" value="ECO:0007669"/>
    <property type="project" value="TreeGrafter"/>
</dbReference>
<feature type="non-terminal residue" evidence="7">
    <location>
        <position position="1"/>
    </location>
</feature>
<sequence>LQSWIRIAFSPRYLLVTNTLTGSFVLATGDFLHQHSSNLKERKELRTDWARTMRIIGVSTLIFAPLNHFYFRWLDRTIIHGSRGQIVAKKVVVDTVASPIFASSYVVGLNIMEGNSVSEGFSEYWDKVFYFLALDVSLWMPVQALNFYFIPPTFRVFFVSCAALVDSFFLAHIKQIESAEGEGEQ</sequence>
<comment type="similarity">
    <text evidence="2 6">Belongs to the peroxisomal membrane protein PXMP2/4 family.</text>
</comment>
<evidence type="ECO:0000256" key="1">
    <source>
        <dbReference type="ARBA" id="ARBA00004141"/>
    </source>
</evidence>
<evidence type="ECO:0000313" key="8">
    <source>
        <dbReference type="Proteomes" id="UP001432027"/>
    </source>
</evidence>
<keyword evidence="5 6" id="KW-0472">Membrane</keyword>
<evidence type="ECO:0000256" key="3">
    <source>
        <dbReference type="ARBA" id="ARBA00022692"/>
    </source>
</evidence>
<dbReference type="EMBL" id="BTSX01000006">
    <property type="protein sequence ID" value="GMT06151.1"/>
    <property type="molecule type" value="Genomic_DNA"/>
</dbReference>
<evidence type="ECO:0000256" key="2">
    <source>
        <dbReference type="ARBA" id="ARBA00006824"/>
    </source>
</evidence>
<accession>A0AAV5UGK9</accession>
<dbReference type="InterPro" id="IPR007248">
    <property type="entry name" value="Mpv17_PMP22"/>
</dbReference>
<feature type="transmembrane region" description="Helical" evidence="6">
    <location>
        <begin position="128"/>
        <end position="149"/>
    </location>
</feature>
<feature type="non-terminal residue" evidence="7">
    <location>
        <position position="185"/>
    </location>
</feature>
<reference evidence="7" key="1">
    <citation type="submission" date="2023-10" db="EMBL/GenBank/DDBJ databases">
        <title>Genome assembly of Pristionchus species.</title>
        <authorList>
            <person name="Yoshida K."/>
            <person name="Sommer R.J."/>
        </authorList>
    </citation>
    <scope>NUCLEOTIDE SEQUENCE</scope>
    <source>
        <strain evidence="7">RS0144</strain>
    </source>
</reference>
<keyword evidence="8" id="KW-1185">Reference proteome</keyword>
<name>A0AAV5UGK9_9BILA</name>
<organism evidence="7 8">
    <name type="scientific">Pristionchus entomophagus</name>
    <dbReference type="NCBI Taxonomy" id="358040"/>
    <lineage>
        <taxon>Eukaryota</taxon>
        <taxon>Metazoa</taxon>
        <taxon>Ecdysozoa</taxon>
        <taxon>Nematoda</taxon>
        <taxon>Chromadorea</taxon>
        <taxon>Rhabditida</taxon>
        <taxon>Rhabditina</taxon>
        <taxon>Diplogasteromorpha</taxon>
        <taxon>Diplogasteroidea</taxon>
        <taxon>Neodiplogasteridae</taxon>
        <taxon>Pristionchus</taxon>
    </lineage>
</organism>
<feature type="transmembrane region" description="Helical" evidence="6">
    <location>
        <begin position="52"/>
        <end position="71"/>
    </location>
</feature>
<protein>
    <recommendedName>
        <fullName evidence="9">Mpv17-like protein</fullName>
    </recommendedName>
</protein>
<keyword evidence="3 6" id="KW-0812">Transmembrane</keyword>
<dbReference type="GO" id="GO:0061668">
    <property type="term" value="P:mitochondrial ribosome assembly"/>
    <property type="evidence" value="ECO:0007669"/>
    <property type="project" value="TreeGrafter"/>
</dbReference>
<keyword evidence="4 6" id="KW-1133">Transmembrane helix</keyword>
<evidence type="ECO:0008006" key="9">
    <source>
        <dbReference type="Google" id="ProtNLM"/>
    </source>
</evidence>
<dbReference type="PANTHER" id="PTHR11266">
    <property type="entry name" value="PEROXISOMAL MEMBRANE PROTEIN 2, PXMP2 MPV17"/>
    <property type="match status" value="1"/>
</dbReference>
<dbReference type="AlphaFoldDB" id="A0AAV5UGK9"/>
<comment type="subcellular location">
    <subcellularLocation>
        <location evidence="1">Membrane</location>
        <topology evidence="1">Multi-pass membrane protein</topology>
    </subcellularLocation>
</comment>
<evidence type="ECO:0000256" key="5">
    <source>
        <dbReference type="ARBA" id="ARBA00023136"/>
    </source>
</evidence>
<dbReference type="Proteomes" id="UP001432027">
    <property type="component" value="Unassembled WGS sequence"/>
</dbReference>
<dbReference type="GO" id="GO:0016020">
    <property type="term" value="C:membrane"/>
    <property type="evidence" value="ECO:0007669"/>
    <property type="project" value="UniProtKB-SubCell"/>
</dbReference>